<comment type="caution">
    <text evidence="4">The sequence shown here is derived from an EMBL/GenBank/DDBJ whole genome shotgun (WGS) entry which is preliminary data.</text>
</comment>
<dbReference type="Proteomes" id="UP000760480">
    <property type="component" value="Unassembled WGS sequence"/>
</dbReference>
<dbReference type="EMBL" id="SPMZ01000066">
    <property type="protein sequence ID" value="NMQ20857.1"/>
    <property type="molecule type" value="Genomic_DNA"/>
</dbReference>
<evidence type="ECO:0000259" key="3">
    <source>
        <dbReference type="PROSITE" id="PS51755"/>
    </source>
</evidence>
<dbReference type="InterPro" id="IPR001867">
    <property type="entry name" value="OmpR/PhoB-type_DNA-bd"/>
</dbReference>
<name>A0ABX1TN80_9GAMM</name>
<evidence type="ECO:0000313" key="4">
    <source>
        <dbReference type="EMBL" id="NMQ20857.1"/>
    </source>
</evidence>
<keyword evidence="5" id="KW-1185">Reference proteome</keyword>
<dbReference type="SUPFAM" id="SSF48452">
    <property type="entry name" value="TPR-like"/>
    <property type="match status" value="2"/>
</dbReference>
<dbReference type="PANTHER" id="PTHR47691:SF3">
    <property type="entry name" value="HTH-TYPE TRANSCRIPTIONAL REGULATOR RV0890C-RELATED"/>
    <property type="match status" value="1"/>
</dbReference>
<reference evidence="4 5" key="1">
    <citation type="submission" date="2019-03" db="EMBL/GenBank/DDBJ databases">
        <title>Metabolic reconstructions from genomes of highly enriched 'Candidatus Accumulibacter' and 'Candidatus Competibacter' bioreactor populations.</title>
        <authorList>
            <person name="Annavajhala M.K."/>
            <person name="Welles L."/>
            <person name="Abbas B."/>
            <person name="Sorokin D."/>
            <person name="Park H."/>
            <person name="Van Loosdrecht M."/>
            <person name="Chandran K."/>
        </authorList>
    </citation>
    <scope>NUCLEOTIDE SEQUENCE [LARGE SCALE GENOMIC DNA]</scope>
    <source>
        <strain evidence="4 5">SBR_G</strain>
    </source>
</reference>
<dbReference type="InterPro" id="IPR036388">
    <property type="entry name" value="WH-like_DNA-bd_sf"/>
</dbReference>
<dbReference type="PROSITE" id="PS51755">
    <property type="entry name" value="OMPR_PHOB"/>
    <property type="match status" value="1"/>
</dbReference>
<proteinExistence type="predicted"/>
<accession>A0ABX1TN80</accession>
<feature type="domain" description="OmpR/PhoB-type" evidence="3">
    <location>
        <begin position="57"/>
        <end position="154"/>
    </location>
</feature>
<evidence type="ECO:0000313" key="5">
    <source>
        <dbReference type="Proteomes" id="UP000760480"/>
    </source>
</evidence>
<keyword evidence="1 2" id="KW-0238">DNA-binding</keyword>
<dbReference type="CDD" id="cd00383">
    <property type="entry name" value="trans_reg_C"/>
    <property type="match status" value="1"/>
</dbReference>
<feature type="DNA-binding region" description="OmpR/PhoB-type" evidence="2">
    <location>
        <begin position="57"/>
        <end position="154"/>
    </location>
</feature>
<evidence type="ECO:0000256" key="2">
    <source>
        <dbReference type="PROSITE-ProRule" id="PRU01091"/>
    </source>
</evidence>
<dbReference type="Pfam" id="PF00486">
    <property type="entry name" value="Trans_reg_C"/>
    <property type="match status" value="1"/>
</dbReference>
<dbReference type="Gene3D" id="1.25.40.10">
    <property type="entry name" value="Tetratricopeptide repeat domain"/>
    <property type="match status" value="2"/>
</dbReference>
<gene>
    <name evidence="4" type="ORF">E4P82_17660</name>
</gene>
<evidence type="ECO:0000256" key="1">
    <source>
        <dbReference type="ARBA" id="ARBA00023125"/>
    </source>
</evidence>
<dbReference type="SMART" id="SM00862">
    <property type="entry name" value="Trans_reg_C"/>
    <property type="match status" value="1"/>
</dbReference>
<dbReference type="SUPFAM" id="SSF46894">
    <property type="entry name" value="C-terminal effector domain of the bipartite response regulators"/>
    <property type="match status" value="1"/>
</dbReference>
<dbReference type="InterPro" id="IPR011990">
    <property type="entry name" value="TPR-like_helical_dom_sf"/>
</dbReference>
<organism evidence="4 5">
    <name type="scientific">Candidatus Competibacter phosphatis</name>
    <dbReference type="NCBI Taxonomy" id="221280"/>
    <lineage>
        <taxon>Bacteria</taxon>
        <taxon>Pseudomonadati</taxon>
        <taxon>Pseudomonadota</taxon>
        <taxon>Gammaproteobacteria</taxon>
        <taxon>Candidatus Competibacteraceae</taxon>
        <taxon>Candidatus Competibacter</taxon>
    </lineage>
</organism>
<sequence>MKRHQRCSRCLTAEGSSAGDDARMRQRATQVLSVFGLSSYHYQIPYRADSPTLQMTSGIHRFGTFELDPSRRDLRLDKQEVLLQPRVFDLLCYLVEHRDRVVSKEELLDTLWPGVVVTESSLQRAVSLARVALQQGGMEGAIRNYARRGYRFMPEESQAADTPPAGDKPVLAQAERSFAQALWQDAMRAFKEADQIQPLDAASLERWGIAAQCAGDLASAVGPLERAAVVYSSRGAREAAARTLISLARIQMESLDLAVTQGCLRRAERLLSGLPQGEQHGYLAWMTARLHLNLGELSEAIRLAQEARDIGHVLGNADIESMGMLIWGIGLQASGDAKAGLALQDEAGAAVLSGTVSPLVGGLVYCGMIASCCNGEDWLRAGQWQKSFTRWCQRSNIDTFAGPCLIHQAEVFAASARLEQARDALVRADPLILLGAPWALRDAHRLMGDVHLARGELEAAEHCYQQAYQHGWEPYPGYAELLHRSGRGEDAIRGLKRAATLTHWMPSERKARYLALAAQIAAELGQLDEARTLLQTLDGEPRRWEFGALAGHVDRARAELAWSEGKMEEAQHRLHRALGLLQNNGAVLEAARIHLRLAELSALQGYESAVHMELSTAEGVFQTAGAEGYLVQCRALRDTLSTHD</sequence>
<protein>
    <recommendedName>
        <fullName evidence="3">OmpR/PhoB-type domain-containing protein</fullName>
    </recommendedName>
</protein>
<dbReference type="InterPro" id="IPR016032">
    <property type="entry name" value="Sig_transdc_resp-reg_C-effctor"/>
</dbReference>
<dbReference type="PANTHER" id="PTHR47691">
    <property type="entry name" value="REGULATOR-RELATED"/>
    <property type="match status" value="1"/>
</dbReference>
<dbReference type="Gene3D" id="1.10.10.10">
    <property type="entry name" value="Winged helix-like DNA-binding domain superfamily/Winged helix DNA-binding domain"/>
    <property type="match status" value="1"/>
</dbReference>